<dbReference type="InterPro" id="IPR014756">
    <property type="entry name" value="Ig_E-set"/>
</dbReference>
<dbReference type="AlphaFoldDB" id="A0A152A8G9"/>
<dbReference type="STRING" id="361077.A0A152A8G9"/>
<dbReference type="Gene3D" id="2.60.40.10">
    <property type="entry name" value="Immunoglobulins"/>
    <property type="match status" value="1"/>
</dbReference>
<accession>A0A152A8G9</accession>
<comment type="caution">
    <text evidence="1">Lacks conserved residue(s) required for the propagation of feature annotation.</text>
</comment>
<keyword evidence="2" id="KW-0812">Transmembrane</keyword>
<reference evidence="5 6" key="1">
    <citation type="submission" date="2015-12" db="EMBL/GenBank/DDBJ databases">
        <title>Dictyostelia acquired genes for synthesis and detection of signals that induce cell-type specialization by lateral gene transfer from prokaryotes.</title>
        <authorList>
            <person name="Gloeckner G."/>
            <person name="Schaap P."/>
        </authorList>
    </citation>
    <scope>NUCLEOTIDE SEQUENCE [LARGE SCALE GENOMIC DNA]</scope>
    <source>
        <strain evidence="5 6">TK</strain>
    </source>
</reference>
<feature type="domain" description="EGF-like" evidence="4">
    <location>
        <begin position="379"/>
        <end position="416"/>
    </location>
</feature>
<dbReference type="InterPro" id="IPR054484">
    <property type="entry name" value="ComC_SSD"/>
</dbReference>
<sequence>MLKRITFFLFILSVLLEFKNSLVNGAIQITSVSSVSLDGGQTTLSGVFPYPTPTDFQVYIGNPPILCSSLSISTDGTSVYCTAPANSVGGSYTIYAKVTGETSNTDKLLVYQPIISGLVQTGDQVTITGQGFGEPTTSYPGVINYQVMGIFGISKVISSTSLVFQIPRTSRNGAIKLRYQGYETTGLSLHLTPNISTITPSPLTTGGSITISGDFLSPIDVSGFTTSINIFYQTGLSNLSIFSQCQYISSVYPYLVICQIPTPPQGIDRFNIQITSQGGRSSEAYQVLYQPPTIKTASPLFYGQPGNVTINGKSFAQLASDNKVQIGSVLCTNPTLLDPENIICQFDASVPPPSNGDPLEVKIKSVSLESSNKVFLYSQIIPCGSVNNLPCSGHGICHNTTGFCQCDDGWSDMICSSTENPEVPKTNPNASTEISNFQVNIGYIREHDPVKGQYPVLIDLKDATWTQTNITSNQTLYEGKFTYNPIVIQISLYQYQDSVLVDFAGEKIPMDKNSVKYIVKLSNFTFQSQFNSLEVIFRSKIDPNSLDNCGDPDSIKNITTTQNWIQLLTGKGTILNAKFSNRMFVDTRVYKSSIVNLDGGDPLYELEENSSEYVVLTSIPVNYFHDSCEIDPNFSSLVSLKDDNSKECATKESFAKWKIIVICTVCPVGIVALTLIILKKKQIGYFLRGLNHSIPLKNLK</sequence>
<feature type="signal peptide" evidence="3">
    <location>
        <begin position="1"/>
        <end position="21"/>
    </location>
</feature>
<evidence type="ECO:0000259" key="4">
    <source>
        <dbReference type="PROSITE" id="PS50026"/>
    </source>
</evidence>
<organism evidence="5 6">
    <name type="scientific">Tieghemostelium lacteum</name>
    <name type="common">Slime mold</name>
    <name type="synonym">Dictyostelium lacteum</name>
    <dbReference type="NCBI Taxonomy" id="361077"/>
    <lineage>
        <taxon>Eukaryota</taxon>
        <taxon>Amoebozoa</taxon>
        <taxon>Evosea</taxon>
        <taxon>Eumycetozoa</taxon>
        <taxon>Dictyostelia</taxon>
        <taxon>Dictyosteliales</taxon>
        <taxon>Raperosteliaceae</taxon>
        <taxon>Tieghemostelium</taxon>
    </lineage>
</organism>
<dbReference type="EMBL" id="LODT01000004">
    <property type="protein sequence ID" value="KYR02411.1"/>
    <property type="molecule type" value="Genomic_DNA"/>
</dbReference>
<evidence type="ECO:0000256" key="1">
    <source>
        <dbReference type="PROSITE-ProRule" id="PRU00076"/>
    </source>
</evidence>
<dbReference type="PANTHER" id="PTHR31378:SF14">
    <property type="entry name" value="EGF-LIKE DOMAIN-CONTAINING PROTEIN"/>
    <property type="match status" value="1"/>
</dbReference>
<protein>
    <recommendedName>
        <fullName evidence="4">EGF-like domain-containing protein</fullName>
    </recommendedName>
</protein>
<dbReference type="InParanoid" id="A0A152A8G9"/>
<keyword evidence="6" id="KW-1185">Reference proteome</keyword>
<keyword evidence="3" id="KW-0732">Signal</keyword>
<dbReference type="PROSITE" id="PS01186">
    <property type="entry name" value="EGF_2"/>
    <property type="match status" value="1"/>
</dbReference>
<dbReference type="Pfam" id="PF22933">
    <property type="entry name" value="ComC_SSD"/>
    <property type="match status" value="1"/>
</dbReference>
<proteinExistence type="predicted"/>
<feature type="transmembrane region" description="Helical" evidence="2">
    <location>
        <begin position="657"/>
        <end position="678"/>
    </location>
</feature>
<dbReference type="InterPro" id="IPR013783">
    <property type="entry name" value="Ig-like_fold"/>
</dbReference>
<dbReference type="OMA" id="NSKECAT"/>
<dbReference type="CDD" id="cd00054">
    <property type="entry name" value="EGF_CA"/>
    <property type="match status" value="1"/>
</dbReference>
<dbReference type="SUPFAM" id="SSF81296">
    <property type="entry name" value="E set domains"/>
    <property type="match status" value="1"/>
</dbReference>
<dbReference type="InterPro" id="IPR000742">
    <property type="entry name" value="EGF"/>
</dbReference>
<comment type="caution">
    <text evidence="5">The sequence shown here is derived from an EMBL/GenBank/DDBJ whole genome shotgun (WGS) entry which is preliminary data.</text>
</comment>
<dbReference type="InterPro" id="IPR002909">
    <property type="entry name" value="IPT_dom"/>
</dbReference>
<keyword evidence="1" id="KW-0245">EGF-like domain</keyword>
<evidence type="ECO:0000313" key="5">
    <source>
        <dbReference type="EMBL" id="KYR02411.1"/>
    </source>
</evidence>
<keyword evidence="2" id="KW-0472">Membrane</keyword>
<dbReference type="Pfam" id="PF01833">
    <property type="entry name" value="TIG"/>
    <property type="match status" value="1"/>
</dbReference>
<dbReference type="OrthoDB" id="20978at2759"/>
<dbReference type="PROSITE" id="PS50026">
    <property type="entry name" value="EGF_3"/>
    <property type="match status" value="1"/>
</dbReference>
<feature type="chain" id="PRO_5007593744" description="EGF-like domain-containing protein" evidence="3">
    <location>
        <begin position="22"/>
        <end position="700"/>
    </location>
</feature>
<name>A0A152A8G9_TIELA</name>
<dbReference type="PANTHER" id="PTHR31378">
    <property type="entry name" value="EGF-LIKE DOMAIN-CONTAINING PROTEIN-RELATED-RELATED"/>
    <property type="match status" value="1"/>
</dbReference>
<gene>
    <name evidence="5" type="ORF">DLAC_01250</name>
</gene>
<keyword evidence="1" id="KW-1015">Disulfide bond</keyword>
<evidence type="ECO:0000256" key="2">
    <source>
        <dbReference type="SAM" id="Phobius"/>
    </source>
</evidence>
<evidence type="ECO:0000256" key="3">
    <source>
        <dbReference type="SAM" id="SignalP"/>
    </source>
</evidence>
<keyword evidence="2" id="KW-1133">Transmembrane helix</keyword>
<dbReference type="Proteomes" id="UP000076078">
    <property type="component" value="Unassembled WGS sequence"/>
</dbReference>
<feature type="disulfide bond" evidence="1">
    <location>
        <begin position="406"/>
        <end position="415"/>
    </location>
</feature>
<evidence type="ECO:0000313" key="6">
    <source>
        <dbReference type="Proteomes" id="UP000076078"/>
    </source>
</evidence>